<dbReference type="GO" id="GO:0031122">
    <property type="term" value="P:cytoplasmic microtubule organization"/>
    <property type="evidence" value="ECO:0007669"/>
    <property type="project" value="TreeGrafter"/>
</dbReference>
<dbReference type="GO" id="GO:0051011">
    <property type="term" value="F:microtubule minus-end binding"/>
    <property type="evidence" value="ECO:0007669"/>
    <property type="project" value="TreeGrafter"/>
</dbReference>
<sequence>MLHEILLSLSGHPSPLLRDNFTELKSREVLSPPERELLKTAGHLSDLHCKLINHTGQISASHPSVICRAVSTAIKSIHLAAFQRKILEVEDGILRRDAALVGAYNIVPLTAVIGEFSGWTRRLEWLWELAQFMLGDKKTSPCRAALLINRLRNELQTGYADIGETALSLVQVAETAWLKQISAWVLYGRIPVLGEGDFFIREDRDDERGYSIDYTLLPSFVSPYTANSMLFIGTSLNRVRAGNSADPNHSDLANLSSPLQELSGLTFPLSSPMLSRAITSIRLTLSRTTLQKLLPLSKVLEMLQLFRDFFLLGRGEFAMALTQQADEKIRSRWKRADNLAYEKRDGLGTIVIKEGEVTAALSRTWAVLSSMQGEHADEDEGLELARDFLRLELTKPKASTPMKARIDAGQRVSDKIVTTPFRNLLFSVPVILTLQIPPPLDLFLSTSDLETYTSINSYLLSIRRAHLRLTDLWKITSLRRHHLAPPRPPYSSTKGGMAKTRTLRERYAARSSVMRGPWSTSSAAIFFLAETESYLQVEVVEGLWEHFHTWVSSAGGQDESPSSSSSSPNNTTTPVPPTTTTTTSTPQQQHDPQTLASAHRHYLSALARRLLLTRTASSFAEPLHALLMHVDRLAALVRRLDGVWRALDLEADEGVVDAFSNLDAEERDIRGSLRDAETKVKRAVEQAIGALRALSADPAFLAELEGEDEGDEGGIEEAAAAAVEGGIAPGGNRGGGGDESEEGAGGYRPRRIGGVDRLLMKLDFGVWFSNAGRADYGGFVDDGF</sequence>
<evidence type="ECO:0000256" key="5">
    <source>
        <dbReference type="ARBA" id="ARBA00023212"/>
    </source>
</evidence>
<dbReference type="Gene3D" id="1.20.120.1900">
    <property type="entry name" value="Gamma-tubulin complex, C-terminal domain"/>
    <property type="match status" value="1"/>
</dbReference>
<dbReference type="InterPro" id="IPR007259">
    <property type="entry name" value="GCP"/>
</dbReference>
<feature type="compositionally biased region" description="Gly residues" evidence="7">
    <location>
        <begin position="727"/>
        <end position="737"/>
    </location>
</feature>
<dbReference type="GO" id="GO:0000930">
    <property type="term" value="C:gamma-tubulin complex"/>
    <property type="evidence" value="ECO:0007669"/>
    <property type="project" value="TreeGrafter"/>
</dbReference>
<keyword evidence="5 6" id="KW-0206">Cytoskeleton</keyword>
<dbReference type="Pfam" id="PF17681">
    <property type="entry name" value="GCP_N_terminal"/>
    <property type="match status" value="1"/>
</dbReference>
<dbReference type="OMA" id="QLSMWLL"/>
<dbReference type="Pfam" id="PF04130">
    <property type="entry name" value="GCP_C_terminal"/>
    <property type="match status" value="1"/>
</dbReference>
<dbReference type="InterPro" id="IPR040457">
    <property type="entry name" value="GCP_C"/>
</dbReference>
<dbReference type="EMBL" id="KB706023">
    <property type="protein sequence ID" value="EMR69751.1"/>
    <property type="molecule type" value="Genomic_DNA"/>
</dbReference>
<evidence type="ECO:0000313" key="10">
    <source>
        <dbReference type="EMBL" id="EMR69751.1"/>
    </source>
</evidence>
<dbReference type="KEGG" id="ela:UCREL1_3219"/>
<feature type="region of interest" description="Disordered" evidence="7">
    <location>
        <begin position="555"/>
        <end position="596"/>
    </location>
</feature>
<feature type="domain" description="Gamma tubulin complex component C-terminal" evidence="8">
    <location>
        <begin position="301"/>
        <end position="716"/>
    </location>
</feature>
<dbReference type="HOGENOM" id="CLU_005595_0_0_1"/>
<gene>
    <name evidence="10" type="ORF">UCREL1_3219</name>
</gene>
<comment type="similarity">
    <text evidence="2 6">Belongs to the TUBGCP family.</text>
</comment>
<keyword evidence="4 6" id="KW-0493">Microtubule</keyword>
<dbReference type="GO" id="GO:0000278">
    <property type="term" value="P:mitotic cell cycle"/>
    <property type="evidence" value="ECO:0007669"/>
    <property type="project" value="TreeGrafter"/>
</dbReference>
<evidence type="ECO:0000256" key="4">
    <source>
        <dbReference type="ARBA" id="ARBA00022701"/>
    </source>
</evidence>
<evidence type="ECO:0000256" key="1">
    <source>
        <dbReference type="ARBA" id="ARBA00004267"/>
    </source>
</evidence>
<dbReference type="InterPro" id="IPR041470">
    <property type="entry name" value="GCP_N"/>
</dbReference>
<dbReference type="GO" id="GO:0051321">
    <property type="term" value="P:meiotic cell cycle"/>
    <property type="evidence" value="ECO:0007669"/>
    <property type="project" value="TreeGrafter"/>
</dbReference>
<feature type="region of interest" description="Disordered" evidence="7">
    <location>
        <begin position="725"/>
        <end position="748"/>
    </location>
</feature>
<accession>M7TIH1</accession>
<name>M7TIH1_EUTLA</name>
<feature type="compositionally biased region" description="Low complexity" evidence="7">
    <location>
        <begin position="560"/>
        <end position="586"/>
    </location>
</feature>
<dbReference type="GO" id="GO:0044732">
    <property type="term" value="C:mitotic spindle pole body"/>
    <property type="evidence" value="ECO:0007669"/>
    <property type="project" value="TreeGrafter"/>
</dbReference>
<dbReference type="GO" id="GO:0007020">
    <property type="term" value="P:microtubule nucleation"/>
    <property type="evidence" value="ECO:0007669"/>
    <property type="project" value="InterPro"/>
</dbReference>
<keyword evidence="3 6" id="KW-0963">Cytoplasm</keyword>
<evidence type="ECO:0000313" key="11">
    <source>
        <dbReference type="Proteomes" id="UP000012174"/>
    </source>
</evidence>
<proteinExistence type="inferred from homology"/>
<evidence type="ECO:0000256" key="7">
    <source>
        <dbReference type="SAM" id="MobiDB-lite"/>
    </source>
</evidence>
<dbReference type="GO" id="GO:0005874">
    <property type="term" value="C:microtubule"/>
    <property type="evidence" value="ECO:0007669"/>
    <property type="project" value="UniProtKB-KW"/>
</dbReference>
<feature type="domain" description="Gamma tubulin complex component protein N-terminal" evidence="9">
    <location>
        <begin position="2"/>
        <end position="293"/>
    </location>
</feature>
<comment type="subcellular location">
    <subcellularLocation>
        <location evidence="1 6">Cytoplasm</location>
        <location evidence="1 6">Cytoskeleton</location>
        <location evidence="1 6">Microtubule organizing center</location>
    </subcellularLocation>
</comment>
<dbReference type="InterPro" id="IPR042241">
    <property type="entry name" value="GCP_C_sf"/>
</dbReference>
<dbReference type="GO" id="GO:0000922">
    <property type="term" value="C:spindle pole"/>
    <property type="evidence" value="ECO:0007669"/>
    <property type="project" value="InterPro"/>
</dbReference>
<organism evidence="10 11">
    <name type="scientific">Eutypa lata (strain UCR-EL1)</name>
    <name type="common">Grapevine dieback disease fungus</name>
    <name type="synonym">Eutypa armeniacae</name>
    <dbReference type="NCBI Taxonomy" id="1287681"/>
    <lineage>
        <taxon>Eukaryota</taxon>
        <taxon>Fungi</taxon>
        <taxon>Dikarya</taxon>
        <taxon>Ascomycota</taxon>
        <taxon>Pezizomycotina</taxon>
        <taxon>Sordariomycetes</taxon>
        <taxon>Xylariomycetidae</taxon>
        <taxon>Xylariales</taxon>
        <taxon>Diatrypaceae</taxon>
        <taxon>Eutypa</taxon>
    </lineage>
</organism>
<dbReference type="GO" id="GO:0043015">
    <property type="term" value="F:gamma-tubulin binding"/>
    <property type="evidence" value="ECO:0007669"/>
    <property type="project" value="InterPro"/>
</dbReference>
<keyword evidence="11" id="KW-1185">Reference proteome</keyword>
<protein>
    <recommendedName>
        <fullName evidence="6">Spindle pole body component</fullName>
    </recommendedName>
</protein>
<dbReference type="AlphaFoldDB" id="M7TIH1"/>
<evidence type="ECO:0000256" key="3">
    <source>
        <dbReference type="ARBA" id="ARBA00022490"/>
    </source>
</evidence>
<dbReference type="eggNOG" id="KOG2065">
    <property type="taxonomic scope" value="Eukaryota"/>
</dbReference>
<evidence type="ECO:0000259" key="9">
    <source>
        <dbReference type="Pfam" id="PF17681"/>
    </source>
</evidence>
<dbReference type="STRING" id="1287681.M7TIH1"/>
<evidence type="ECO:0000256" key="2">
    <source>
        <dbReference type="ARBA" id="ARBA00010337"/>
    </source>
</evidence>
<reference evidence="11" key="1">
    <citation type="journal article" date="2013" name="Genome Announc.">
        <title>Draft genome sequence of the grapevine dieback fungus Eutypa lata UCR-EL1.</title>
        <authorList>
            <person name="Blanco-Ulate B."/>
            <person name="Rolshausen P.E."/>
            <person name="Cantu D."/>
        </authorList>
    </citation>
    <scope>NUCLEOTIDE SEQUENCE [LARGE SCALE GENOMIC DNA]</scope>
    <source>
        <strain evidence="11">UCR-EL1</strain>
    </source>
</reference>
<evidence type="ECO:0000256" key="6">
    <source>
        <dbReference type="RuleBase" id="RU363050"/>
    </source>
</evidence>
<feature type="compositionally biased region" description="Polar residues" evidence="7">
    <location>
        <begin position="587"/>
        <end position="596"/>
    </location>
</feature>
<dbReference type="OrthoDB" id="78652at2759"/>
<dbReference type="PANTHER" id="PTHR19302">
    <property type="entry name" value="GAMMA TUBULIN COMPLEX PROTEIN"/>
    <property type="match status" value="1"/>
</dbReference>
<dbReference type="PANTHER" id="PTHR19302:SF27">
    <property type="entry name" value="GAMMA-TUBULIN COMPLEX COMPONENT 4"/>
    <property type="match status" value="1"/>
</dbReference>
<dbReference type="Proteomes" id="UP000012174">
    <property type="component" value="Unassembled WGS sequence"/>
</dbReference>
<evidence type="ECO:0000259" key="8">
    <source>
        <dbReference type="Pfam" id="PF04130"/>
    </source>
</evidence>
<dbReference type="GO" id="GO:0051225">
    <property type="term" value="P:spindle assembly"/>
    <property type="evidence" value="ECO:0007669"/>
    <property type="project" value="TreeGrafter"/>
</dbReference>